<keyword evidence="7" id="KW-1185">Reference proteome</keyword>
<proteinExistence type="predicted"/>
<dbReference type="PANTHER" id="PTHR43177">
    <property type="entry name" value="PROTEIN NRFC"/>
    <property type="match status" value="1"/>
</dbReference>
<dbReference type="SUPFAM" id="SSF54862">
    <property type="entry name" value="4Fe-4S ferredoxins"/>
    <property type="match status" value="1"/>
</dbReference>
<dbReference type="EMBL" id="BNJK01000002">
    <property type="protein sequence ID" value="GHO99133.1"/>
    <property type="molecule type" value="Genomic_DNA"/>
</dbReference>
<dbReference type="Pfam" id="PF13247">
    <property type="entry name" value="Fer4_11"/>
    <property type="match status" value="1"/>
</dbReference>
<name>A0A8J3IV69_9CHLR</name>
<keyword evidence="3" id="KW-0408">Iron</keyword>
<dbReference type="Proteomes" id="UP000597444">
    <property type="component" value="Unassembled WGS sequence"/>
</dbReference>
<evidence type="ECO:0000259" key="5">
    <source>
        <dbReference type="PROSITE" id="PS51379"/>
    </source>
</evidence>
<reference evidence="6" key="1">
    <citation type="submission" date="2020-10" db="EMBL/GenBank/DDBJ databases">
        <title>Taxonomic study of unclassified bacteria belonging to the class Ktedonobacteria.</title>
        <authorList>
            <person name="Yabe S."/>
            <person name="Wang C.M."/>
            <person name="Zheng Y."/>
            <person name="Sakai Y."/>
            <person name="Cavaletti L."/>
            <person name="Monciardini P."/>
            <person name="Donadio S."/>
        </authorList>
    </citation>
    <scope>NUCLEOTIDE SEQUENCE</scope>
    <source>
        <strain evidence="6">ID150040</strain>
    </source>
</reference>
<accession>A0A8J3IV69</accession>
<evidence type="ECO:0000256" key="4">
    <source>
        <dbReference type="ARBA" id="ARBA00023014"/>
    </source>
</evidence>
<dbReference type="GO" id="GO:0046872">
    <property type="term" value="F:metal ion binding"/>
    <property type="evidence" value="ECO:0007669"/>
    <property type="project" value="UniProtKB-KW"/>
</dbReference>
<protein>
    <recommendedName>
        <fullName evidence="5">4Fe-4S ferredoxin-type domain-containing protein</fullName>
    </recommendedName>
</protein>
<evidence type="ECO:0000256" key="3">
    <source>
        <dbReference type="ARBA" id="ARBA00023004"/>
    </source>
</evidence>
<dbReference type="CDD" id="cd16369">
    <property type="entry name" value="DMSOR_beta_like"/>
    <property type="match status" value="1"/>
</dbReference>
<comment type="caution">
    <text evidence="6">The sequence shown here is derived from an EMBL/GenBank/DDBJ whole genome shotgun (WGS) entry which is preliminary data.</text>
</comment>
<feature type="domain" description="4Fe-4S ferredoxin-type" evidence="5">
    <location>
        <begin position="78"/>
        <end position="108"/>
    </location>
</feature>
<evidence type="ECO:0000256" key="1">
    <source>
        <dbReference type="ARBA" id="ARBA00022485"/>
    </source>
</evidence>
<dbReference type="RefSeq" id="WP_220209788.1">
    <property type="nucleotide sequence ID" value="NZ_BNJK01000002.1"/>
</dbReference>
<dbReference type="GO" id="GO:0051539">
    <property type="term" value="F:4 iron, 4 sulfur cluster binding"/>
    <property type="evidence" value="ECO:0007669"/>
    <property type="project" value="UniProtKB-KW"/>
</dbReference>
<sequence>MAVKTLFVDPSRCIGCRACEAACRECDSHKGESMVMVDFVDREMSVATQPTVCMHCQDPVAPCAQVCPVMAILITPEGVVQMAEPSRCIGCRNCVYACPFGVPKFDIKARLMKKCNLCYDRTSQDLKPWCAQACPTQALWYGDYEEFINQREGHAVNLTAFGTQTVQTRVYHVLPQETPKLDLMALLNKAGAKAGEEADFTREEAWVL</sequence>
<dbReference type="Gene3D" id="3.30.70.20">
    <property type="match status" value="2"/>
</dbReference>
<gene>
    <name evidence="6" type="ORF">KSF_091810</name>
</gene>
<dbReference type="InterPro" id="IPR017900">
    <property type="entry name" value="4Fe4S_Fe_S_CS"/>
</dbReference>
<dbReference type="PROSITE" id="PS00198">
    <property type="entry name" value="4FE4S_FER_1"/>
    <property type="match status" value="1"/>
</dbReference>
<evidence type="ECO:0000256" key="2">
    <source>
        <dbReference type="ARBA" id="ARBA00022723"/>
    </source>
</evidence>
<evidence type="ECO:0000313" key="7">
    <source>
        <dbReference type="Proteomes" id="UP000597444"/>
    </source>
</evidence>
<evidence type="ECO:0000313" key="6">
    <source>
        <dbReference type="EMBL" id="GHO99133.1"/>
    </source>
</evidence>
<feature type="domain" description="4Fe-4S ferredoxin-type" evidence="5">
    <location>
        <begin position="4"/>
        <end position="34"/>
    </location>
</feature>
<keyword evidence="2" id="KW-0479">Metal-binding</keyword>
<dbReference type="PROSITE" id="PS51379">
    <property type="entry name" value="4FE4S_FER_2"/>
    <property type="match status" value="2"/>
</dbReference>
<keyword evidence="1" id="KW-0004">4Fe-4S</keyword>
<dbReference type="PANTHER" id="PTHR43177:SF3">
    <property type="entry name" value="PROTEIN NRFC HOMOLOG"/>
    <property type="match status" value="1"/>
</dbReference>
<dbReference type="AlphaFoldDB" id="A0A8J3IV69"/>
<dbReference type="InterPro" id="IPR017896">
    <property type="entry name" value="4Fe4S_Fe-S-bd"/>
</dbReference>
<dbReference type="InterPro" id="IPR050954">
    <property type="entry name" value="ET_IronSulfur_Cluster-Binding"/>
</dbReference>
<organism evidence="6 7">
    <name type="scientific">Reticulibacter mediterranei</name>
    <dbReference type="NCBI Taxonomy" id="2778369"/>
    <lineage>
        <taxon>Bacteria</taxon>
        <taxon>Bacillati</taxon>
        <taxon>Chloroflexota</taxon>
        <taxon>Ktedonobacteria</taxon>
        <taxon>Ktedonobacterales</taxon>
        <taxon>Reticulibacteraceae</taxon>
        <taxon>Reticulibacter</taxon>
    </lineage>
</organism>
<dbReference type="Pfam" id="PF00037">
    <property type="entry name" value="Fer4"/>
    <property type="match status" value="1"/>
</dbReference>
<keyword evidence="4" id="KW-0411">Iron-sulfur</keyword>